<accession>A0A0E9NGT4</accession>
<reference evidence="1 2" key="3">
    <citation type="journal article" date="2015" name="Genome Announc.">
        <title>Draft Genome Sequence of the Archiascomycetous Yeast Saitoella complicata.</title>
        <authorList>
            <person name="Yamauchi K."/>
            <person name="Kondo S."/>
            <person name="Hamamoto M."/>
            <person name="Takahashi Y."/>
            <person name="Ogura Y."/>
            <person name="Hayashi T."/>
            <person name="Nishida H."/>
        </authorList>
    </citation>
    <scope>NUCLEOTIDE SEQUENCE [LARGE SCALE GENOMIC DNA]</scope>
    <source>
        <strain evidence="1 2">NRRL Y-17804</strain>
    </source>
</reference>
<evidence type="ECO:0000313" key="2">
    <source>
        <dbReference type="Proteomes" id="UP000033140"/>
    </source>
</evidence>
<name>A0A0E9NGT4_SAICN</name>
<comment type="caution">
    <text evidence="1">The sequence shown here is derived from an EMBL/GenBank/DDBJ whole genome shotgun (WGS) entry which is preliminary data.</text>
</comment>
<dbReference type="EMBL" id="BACD03000019">
    <property type="protein sequence ID" value="GAO49097.1"/>
    <property type="molecule type" value="Genomic_DNA"/>
</dbReference>
<dbReference type="AlphaFoldDB" id="A0A0E9NGT4"/>
<keyword evidence="2" id="KW-1185">Reference proteome</keyword>
<evidence type="ECO:0000313" key="1">
    <source>
        <dbReference type="EMBL" id="GAO49097.1"/>
    </source>
</evidence>
<reference evidence="1 2" key="2">
    <citation type="journal article" date="2014" name="J. Gen. Appl. Microbiol.">
        <title>The early diverging ascomycetous budding yeast Saitoella complicata has three histone deacetylases belonging to the Clr6, Hos2, and Rpd3 lineages.</title>
        <authorList>
            <person name="Nishida H."/>
            <person name="Matsumoto T."/>
            <person name="Kondo S."/>
            <person name="Hamamoto M."/>
            <person name="Yoshikawa H."/>
        </authorList>
    </citation>
    <scope>NUCLEOTIDE SEQUENCE [LARGE SCALE GENOMIC DNA]</scope>
    <source>
        <strain evidence="1 2">NRRL Y-17804</strain>
    </source>
</reference>
<proteinExistence type="predicted"/>
<organism evidence="1 2">
    <name type="scientific">Saitoella complicata (strain BCRC 22490 / CBS 7301 / JCM 7358 / NBRC 10748 / NRRL Y-17804)</name>
    <dbReference type="NCBI Taxonomy" id="698492"/>
    <lineage>
        <taxon>Eukaryota</taxon>
        <taxon>Fungi</taxon>
        <taxon>Dikarya</taxon>
        <taxon>Ascomycota</taxon>
        <taxon>Taphrinomycotina</taxon>
        <taxon>Taphrinomycotina incertae sedis</taxon>
        <taxon>Saitoella</taxon>
    </lineage>
</organism>
<sequence>MEEDLAQYLSSTLQLELPEHIAGDAQLKLNRETIALLESTPQFRDIWEVVRRYVRPRGEVEAVREAVNSAIEHAPTTIGARDGVYSRYLNARRAHEKATKTLNTASSHLSISLSTLPSAPQQVGVSPHASLAQAHSIHAQVEGLLERAKVFQQHLRALVERAQVHVGAEKTLEVVRQGDAQELAAILPRETKNVLKALNYVSKAATQKLQGRQNNEESEVELETKLRNMVTEARKEVIRLRRQVHGDRAKATEMIEKVRALQTTLSEDEQAKRKVYALRVAREELLSLISALLPPEDGVDVDMEDASAVDELNNHEARQLIEGRIVYAQKMVNAYMHLRRNLTSASSSLSTSRDPFTIPATTIHVPPSYLPVQTSPPPISDPDPSWQTHHSLSLRAHTSTRLTTSPQTLTSTLHHRALESALLHRYETPIPHIQDAEADELAKAWEDAAESRRREVLGEVSERARAVEGIVERGRERVRQVQRAGEEVRGVGGLGKGLVTSNCPWMYRPSRIALAKTKARNNDTSTSLPAVVFTLSLALASASASAPCSASSWRFTRSRSHLSNAVSHLIPDVDRSMDYGNPHPAPLVSFAALSKGVTRGKFRDLVQAKHLEPPLALSPSLSLSLSLSRRAHHMQPLSAASASPARPVTREAVDMYHARAL</sequence>
<protein>
    <submittedName>
        <fullName evidence="1">Uncharacterized protein</fullName>
    </submittedName>
</protein>
<gene>
    <name evidence="1" type="ORF">G7K_3255-t1</name>
</gene>
<dbReference type="Proteomes" id="UP000033140">
    <property type="component" value="Unassembled WGS sequence"/>
</dbReference>
<reference evidence="1 2" key="1">
    <citation type="journal article" date="2011" name="J. Gen. Appl. Microbiol.">
        <title>Draft genome sequencing of the enigmatic yeast Saitoella complicata.</title>
        <authorList>
            <person name="Nishida H."/>
            <person name="Hamamoto M."/>
            <person name="Sugiyama J."/>
        </authorList>
    </citation>
    <scope>NUCLEOTIDE SEQUENCE [LARGE SCALE GENOMIC DNA]</scope>
    <source>
        <strain evidence="1 2">NRRL Y-17804</strain>
    </source>
</reference>